<comment type="similarity">
    <text evidence="1 3">Belongs to the GST superfamily.</text>
</comment>
<dbReference type="PROSITE" id="PS50404">
    <property type="entry name" value="GST_NTER"/>
    <property type="match status" value="1"/>
</dbReference>
<reference evidence="6" key="1">
    <citation type="submission" date="2021-06" db="EMBL/GenBank/DDBJ databases">
        <authorList>
            <person name="Kallberg Y."/>
            <person name="Tangrot J."/>
            <person name="Rosling A."/>
        </authorList>
    </citation>
    <scope>NUCLEOTIDE SEQUENCE</scope>
    <source>
        <strain evidence="6">FL130A</strain>
    </source>
</reference>
<keyword evidence="7" id="KW-1185">Reference proteome</keyword>
<dbReference type="GO" id="GO:0016740">
    <property type="term" value="F:transferase activity"/>
    <property type="evidence" value="ECO:0007669"/>
    <property type="project" value="UniProtKB-KW"/>
</dbReference>
<dbReference type="InterPro" id="IPR036249">
    <property type="entry name" value="Thioredoxin-like_sf"/>
</dbReference>
<feature type="domain" description="GST C-terminal" evidence="5">
    <location>
        <begin position="96"/>
        <end position="224"/>
    </location>
</feature>
<evidence type="ECO:0000256" key="3">
    <source>
        <dbReference type="RuleBase" id="RU003494"/>
    </source>
</evidence>
<dbReference type="EMBL" id="CAJVPS010000011">
    <property type="protein sequence ID" value="CAG8440045.1"/>
    <property type="molecule type" value="Genomic_DNA"/>
</dbReference>
<dbReference type="SUPFAM" id="SSF47616">
    <property type="entry name" value="GST C-terminal domain-like"/>
    <property type="match status" value="1"/>
</dbReference>
<dbReference type="Pfam" id="PF02798">
    <property type="entry name" value="GST_N"/>
    <property type="match status" value="1"/>
</dbReference>
<dbReference type="Gene3D" id="1.20.1050.10">
    <property type="match status" value="1"/>
</dbReference>
<proteinExistence type="inferred from homology"/>
<dbReference type="OrthoDB" id="422574at2759"/>
<dbReference type="PANTHER" id="PTHR44051:SF8">
    <property type="entry name" value="GLUTATHIONE S-TRANSFERASE GSTA"/>
    <property type="match status" value="1"/>
</dbReference>
<dbReference type="SFLD" id="SFLDS00019">
    <property type="entry name" value="Glutathione_Transferase_(cytos"/>
    <property type="match status" value="1"/>
</dbReference>
<dbReference type="Gene3D" id="3.40.30.10">
    <property type="entry name" value="Glutaredoxin"/>
    <property type="match status" value="1"/>
</dbReference>
<dbReference type="SFLD" id="SFLDG01150">
    <property type="entry name" value="Main.1:_Beta-like"/>
    <property type="match status" value="1"/>
</dbReference>
<dbReference type="Proteomes" id="UP000789508">
    <property type="component" value="Unassembled WGS sequence"/>
</dbReference>
<dbReference type="InterPro" id="IPR036282">
    <property type="entry name" value="Glutathione-S-Trfase_C_sf"/>
</dbReference>
<evidence type="ECO:0000256" key="1">
    <source>
        <dbReference type="ARBA" id="ARBA00007409"/>
    </source>
</evidence>
<dbReference type="PROSITE" id="PS50405">
    <property type="entry name" value="GST_CTER"/>
    <property type="match status" value="1"/>
</dbReference>
<sequence length="242" mass="27855">MSAQQPDITFYTAATPNGQKVSVTLEELGLPYKTYAITLSKNEQKEPWFLKINPNGRIPAIIDHSRNDFNVFESGAIMRYLCEHYDKEGKLLPKDDANLRSEVDQWLMFQMSGIGPMQGQAGHFWREKEKIPYAIKRYVEETKRLYHVIETRLEGRQYLVGDSLTIADIANFTWLIYHASIGITLDEYPNIAAWIDRIYAREAVKRGLDVPVKGKFTGRDPKKAEEVAAEVQQWIKKAETKI</sequence>
<evidence type="ECO:0000259" key="5">
    <source>
        <dbReference type="PROSITE" id="PS50405"/>
    </source>
</evidence>
<comment type="caution">
    <text evidence="6">The sequence shown here is derived from an EMBL/GenBank/DDBJ whole genome shotgun (WGS) entry which is preliminary data.</text>
</comment>
<protein>
    <submittedName>
        <fullName evidence="6">13065_t:CDS:1</fullName>
    </submittedName>
</protein>
<dbReference type="PANTHER" id="PTHR44051">
    <property type="entry name" value="GLUTATHIONE S-TRANSFERASE-RELATED"/>
    <property type="match status" value="1"/>
</dbReference>
<keyword evidence="2" id="KW-0808">Transferase</keyword>
<evidence type="ECO:0000313" key="6">
    <source>
        <dbReference type="EMBL" id="CAG8440045.1"/>
    </source>
</evidence>
<dbReference type="AlphaFoldDB" id="A0A9N8YMW6"/>
<dbReference type="InterPro" id="IPR004046">
    <property type="entry name" value="GST_C"/>
</dbReference>
<dbReference type="SFLD" id="SFLDG01151">
    <property type="entry name" value="Main.2:_Nu-like"/>
    <property type="match status" value="1"/>
</dbReference>
<evidence type="ECO:0000256" key="2">
    <source>
        <dbReference type="ARBA" id="ARBA00022679"/>
    </source>
</evidence>
<name>A0A9N8YMW6_9GLOM</name>
<organism evidence="6 7">
    <name type="scientific">Ambispora leptoticha</name>
    <dbReference type="NCBI Taxonomy" id="144679"/>
    <lineage>
        <taxon>Eukaryota</taxon>
        <taxon>Fungi</taxon>
        <taxon>Fungi incertae sedis</taxon>
        <taxon>Mucoromycota</taxon>
        <taxon>Glomeromycotina</taxon>
        <taxon>Glomeromycetes</taxon>
        <taxon>Archaeosporales</taxon>
        <taxon>Ambisporaceae</taxon>
        <taxon>Ambispora</taxon>
    </lineage>
</organism>
<dbReference type="SUPFAM" id="SSF52833">
    <property type="entry name" value="Thioredoxin-like"/>
    <property type="match status" value="1"/>
</dbReference>
<dbReference type="InterPro" id="IPR010987">
    <property type="entry name" value="Glutathione-S-Trfase_C-like"/>
</dbReference>
<dbReference type="FunFam" id="3.40.30.10:FF:000039">
    <property type="entry name" value="Glutathione S-transferase domain"/>
    <property type="match status" value="1"/>
</dbReference>
<dbReference type="Pfam" id="PF00043">
    <property type="entry name" value="GST_C"/>
    <property type="match status" value="1"/>
</dbReference>
<dbReference type="CDD" id="cd03048">
    <property type="entry name" value="GST_N_Ure2p_like"/>
    <property type="match status" value="1"/>
</dbReference>
<accession>A0A9N8YMW6</accession>
<evidence type="ECO:0000313" key="7">
    <source>
        <dbReference type="Proteomes" id="UP000789508"/>
    </source>
</evidence>
<dbReference type="InterPro" id="IPR004045">
    <property type="entry name" value="Glutathione_S-Trfase_N"/>
</dbReference>
<gene>
    <name evidence="6" type="ORF">ALEPTO_LOCUS226</name>
</gene>
<dbReference type="InterPro" id="IPR040079">
    <property type="entry name" value="Glutathione_S-Trfase"/>
</dbReference>
<feature type="domain" description="GST N-terminal" evidence="4">
    <location>
        <begin position="5"/>
        <end position="89"/>
    </location>
</feature>
<dbReference type="SFLD" id="SFLDG00358">
    <property type="entry name" value="Main_(cytGST)"/>
    <property type="match status" value="1"/>
</dbReference>
<evidence type="ECO:0000259" key="4">
    <source>
        <dbReference type="PROSITE" id="PS50404"/>
    </source>
</evidence>